<keyword evidence="2" id="KW-1185">Reference proteome</keyword>
<accession>A0ABW1DPR3</accession>
<reference evidence="2" key="1">
    <citation type="journal article" date="2019" name="Int. J. Syst. Evol. Microbiol.">
        <title>The Global Catalogue of Microorganisms (GCM) 10K type strain sequencing project: providing services to taxonomists for standard genome sequencing and annotation.</title>
        <authorList>
            <consortium name="The Broad Institute Genomics Platform"/>
            <consortium name="The Broad Institute Genome Sequencing Center for Infectious Disease"/>
            <person name="Wu L."/>
            <person name="Ma J."/>
        </authorList>
    </citation>
    <scope>NUCLEOTIDE SEQUENCE [LARGE SCALE GENOMIC DNA]</scope>
    <source>
        <strain evidence="2">CGMCC 1.15053</strain>
    </source>
</reference>
<organism evidence="1 2">
    <name type="scientific">Deinococcus petrolearius</name>
    <dbReference type="NCBI Taxonomy" id="1751295"/>
    <lineage>
        <taxon>Bacteria</taxon>
        <taxon>Thermotogati</taxon>
        <taxon>Deinococcota</taxon>
        <taxon>Deinococci</taxon>
        <taxon>Deinococcales</taxon>
        <taxon>Deinococcaceae</taxon>
        <taxon>Deinococcus</taxon>
    </lineage>
</organism>
<proteinExistence type="predicted"/>
<protein>
    <recommendedName>
        <fullName evidence="3">Core-binding (CB) domain-containing protein</fullName>
    </recommendedName>
</protein>
<comment type="caution">
    <text evidence="1">The sequence shown here is derived from an EMBL/GenBank/DDBJ whole genome shotgun (WGS) entry which is preliminary data.</text>
</comment>
<feature type="non-terminal residue" evidence="1">
    <location>
        <position position="81"/>
    </location>
</feature>
<evidence type="ECO:0008006" key="3">
    <source>
        <dbReference type="Google" id="ProtNLM"/>
    </source>
</evidence>
<dbReference type="EMBL" id="JBHSOH010000026">
    <property type="protein sequence ID" value="MFC5849553.1"/>
    <property type="molecule type" value="Genomic_DNA"/>
</dbReference>
<evidence type="ECO:0000313" key="2">
    <source>
        <dbReference type="Proteomes" id="UP001595979"/>
    </source>
</evidence>
<gene>
    <name evidence="1" type="ORF">ACFPQ6_14700</name>
</gene>
<evidence type="ECO:0000313" key="1">
    <source>
        <dbReference type="EMBL" id="MFC5849553.1"/>
    </source>
</evidence>
<dbReference type="Proteomes" id="UP001595979">
    <property type="component" value="Unassembled WGS sequence"/>
</dbReference>
<sequence length="81" mass="8927">MLTPLSRPEIAARPGALPPFILLDAHGQEIQAISEYLRELTATDCSPATIKSYAYALLSWLPDYPSKRGMSVLKVRQDAPD</sequence>
<name>A0ABW1DPR3_9DEIO</name>